<protein>
    <submittedName>
        <fullName evidence="1">Uncharacterized protein</fullName>
    </submittedName>
</protein>
<evidence type="ECO:0000313" key="1">
    <source>
        <dbReference type="EMBL" id="KAJ2891922.1"/>
    </source>
</evidence>
<feature type="non-terminal residue" evidence="1">
    <location>
        <position position="280"/>
    </location>
</feature>
<proteinExistence type="predicted"/>
<accession>A0ACC1M179</accession>
<name>A0ACC1M179_9FUNG</name>
<keyword evidence="2" id="KW-1185">Reference proteome</keyword>
<sequence length="280" mass="30903">MSDDSDEAEFMSFSSAPGPSSATTVSVYQRTDEKQHRSRSHKKRRRDDSRESRKKDSRRHRSDRVEEYDRKAILQGGARAPSAPVDLWEQLLEDGILSVDRRGDANLLLFKETSKSTAPKFVRRGGRRVLGLGGGLRIDRDTEGLVIKLVQSSSAPQRYMDVDWARQRHAVEPVDVVDTAGPKFLEAADFIPLVEEPTLRGVNSAPSGAYDSDAEGSSSRRPDFRSMEGRAKDPSATNTASNLPQGGSAEIDEPIARSKAQTRMIELERLVSADPHDVGA</sequence>
<evidence type="ECO:0000313" key="2">
    <source>
        <dbReference type="Proteomes" id="UP001139981"/>
    </source>
</evidence>
<gene>
    <name evidence="1" type="ORF">IWW38_003418</name>
</gene>
<comment type="caution">
    <text evidence="1">The sequence shown here is derived from an EMBL/GenBank/DDBJ whole genome shotgun (WGS) entry which is preliminary data.</text>
</comment>
<dbReference type="EMBL" id="JANBVB010000856">
    <property type="protein sequence ID" value="KAJ2891922.1"/>
    <property type="molecule type" value="Genomic_DNA"/>
</dbReference>
<dbReference type="Proteomes" id="UP001139981">
    <property type="component" value="Unassembled WGS sequence"/>
</dbReference>
<reference evidence="1" key="1">
    <citation type="submission" date="2022-07" db="EMBL/GenBank/DDBJ databases">
        <title>Phylogenomic reconstructions and comparative analyses of Kickxellomycotina fungi.</title>
        <authorList>
            <person name="Reynolds N.K."/>
            <person name="Stajich J.E."/>
            <person name="Barry K."/>
            <person name="Grigoriev I.V."/>
            <person name="Crous P."/>
            <person name="Smith M.E."/>
        </authorList>
    </citation>
    <scope>NUCLEOTIDE SEQUENCE</scope>
    <source>
        <strain evidence="1">CBS 190363</strain>
    </source>
</reference>
<organism evidence="1 2">
    <name type="scientific">Coemansia aciculifera</name>
    <dbReference type="NCBI Taxonomy" id="417176"/>
    <lineage>
        <taxon>Eukaryota</taxon>
        <taxon>Fungi</taxon>
        <taxon>Fungi incertae sedis</taxon>
        <taxon>Zoopagomycota</taxon>
        <taxon>Kickxellomycotina</taxon>
        <taxon>Kickxellomycetes</taxon>
        <taxon>Kickxellales</taxon>
        <taxon>Kickxellaceae</taxon>
        <taxon>Coemansia</taxon>
    </lineage>
</organism>